<keyword evidence="1" id="KW-0472">Membrane</keyword>
<dbReference type="PIRSF" id="PIRSF028704">
    <property type="entry name" value="UPC028704"/>
    <property type="match status" value="1"/>
</dbReference>
<evidence type="ECO:0000313" key="3">
    <source>
        <dbReference type="Proteomes" id="UP000199555"/>
    </source>
</evidence>
<feature type="transmembrane region" description="Helical" evidence="1">
    <location>
        <begin position="161"/>
        <end position="180"/>
    </location>
</feature>
<dbReference type="Proteomes" id="UP000199555">
    <property type="component" value="Unassembled WGS sequence"/>
</dbReference>
<sequence length="372" mass="40839">MSRIVSLDMLRGYALVCIMLNHMPHGVLRQATLTNFAIYDSAELFVLLSGFLVGLVWMKVERSEGRLAAQWRFARRAGQVWLALVLGGIMLALLSRGLLELGFAHSAIWNEYARWIIDVPVGYVATLALMWMQPNLLDVLALYVILLALAPVLVPLMLRWPVAFFAGSVALWLVAVPLNAALPNQRVEGGLLFNPFGWQLLFHSGVAMGAFRHRFMPVLRRHGAWITLLAVAVTLYSLGMVTLWRMGPEGKRLADIMWHAVGIVDKWSLDWVRYVAILAASWLVAVPLAGLFAWMAATGPGRALATIGKGGLVAFVACVLLSVLGDAMMVSLPQTTLARLAVDLWTIGALWLSAHVWLKAKAQRAAKGRASS</sequence>
<dbReference type="STRING" id="525640.SAMN04487971_101152"/>
<feature type="transmembrane region" description="Helical" evidence="1">
    <location>
        <begin position="79"/>
        <end position="99"/>
    </location>
</feature>
<feature type="transmembrane region" description="Helical" evidence="1">
    <location>
        <begin position="223"/>
        <end position="244"/>
    </location>
</feature>
<proteinExistence type="predicted"/>
<evidence type="ECO:0000256" key="1">
    <source>
        <dbReference type="SAM" id="Phobius"/>
    </source>
</evidence>
<accession>A0A1G9CA60</accession>
<dbReference type="PANTHER" id="PTHR38592">
    <property type="entry name" value="BLL4819 PROTEIN"/>
    <property type="match status" value="1"/>
</dbReference>
<reference evidence="3" key="1">
    <citation type="submission" date="2016-10" db="EMBL/GenBank/DDBJ databases">
        <authorList>
            <person name="Varghese N."/>
            <person name="Submissions S."/>
        </authorList>
    </citation>
    <scope>NUCLEOTIDE SEQUENCE [LARGE SCALE GENOMIC DNA]</scope>
    <source>
        <strain evidence="3">CGMCC 1.7655</strain>
    </source>
</reference>
<dbReference type="Pfam" id="PF10129">
    <property type="entry name" value="OpgC_C"/>
    <property type="match status" value="1"/>
</dbReference>
<organism evidence="2 3">
    <name type="scientific">Paracoccus chinensis</name>
    <dbReference type="NCBI Taxonomy" id="525640"/>
    <lineage>
        <taxon>Bacteria</taxon>
        <taxon>Pseudomonadati</taxon>
        <taxon>Pseudomonadota</taxon>
        <taxon>Alphaproteobacteria</taxon>
        <taxon>Rhodobacterales</taxon>
        <taxon>Paracoccaceae</taxon>
        <taxon>Paracoccus</taxon>
    </lineage>
</organism>
<keyword evidence="3" id="KW-1185">Reference proteome</keyword>
<dbReference type="OrthoDB" id="9775975at2"/>
<protein>
    <recommendedName>
        <fullName evidence="4">OpgC protein</fullName>
    </recommendedName>
</protein>
<keyword evidence="1" id="KW-0812">Transmembrane</keyword>
<name>A0A1G9CA60_9RHOB</name>
<dbReference type="AlphaFoldDB" id="A0A1G9CA60"/>
<feature type="transmembrane region" description="Helical" evidence="1">
    <location>
        <begin position="136"/>
        <end position="154"/>
    </location>
</feature>
<dbReference type="InterPro" id="IPR014550">
    <property type="entry name" value="UCP028704_OpgC"/>
</dbReference>
<feature type="transmembrane region" description="Helical" evidence="1">
    <location>
        <begin position="337"/>
        <end position="358"/>
    </location>
</feature>
<evidence type="ECO:0000313" key="2">
    <source>
        <dbReference type="EMBL" id="SDK48549.1"/>
    </source>
</evidence>
<gene>
    <name evidence="2" type="ORF">SAMN04487971_101152</name>
</gene>
<dbReference type="EMBL" id="FNGE01000001">
    <property type="protein sequence ID" value="SDK48549.1"/>
    <property type="molecule type" value="Genomic_DNA"/>
</dbReference>
<dbReference type="RefSeq" id="WP_090751638.1">
    <property type="nucleotide sequence ID" value="NZ_FNGE01000001.1"/>
</dbReference>
<feature type="transmembrane region" description="Helical" evidence="1">
    <location>
        <begin position="306"/>
        <end position="325"/>
    </location>
</feature>
<dbReference type="PANTHER" id="PTHR38592:SF3">
    <property type="entry name" value="BLL4819 PROTEIN"/>
    <property type="match status" value="1"/>
</dbReference>
<feature type="transmembrane region" description="Helical" evidence="1">
    <location>
        <begin position="271"/>
        <end position="294"/>
    </location>
</feature>
<evidence type="ECO:0008006" key="4">
    <source>
        <dbReference type="Google" id="ProtNLM"/>
    </source>
</evidence>
<keyword evidence="1" id="KW-1133">Transmembrane helix</keyword>
<feature type="transmembrane region" description="Helical" evidence="1">
    <location>
        <begin position="39"/>
        <end position="58"/>
    </location>
</feature>